<feature type="transmembrane region" description="Helical" evidence="7">
    <location>
        <begin position="139"/>
        <end position="159"/>
    </location>
</feature>
<feature type="transmembrane region" description="Helical" evidence="7">
    <location>
        <begin position="12"/>
        <end position="30"/>
    </location>
</feature>
<dbReference type="Pfam" id="PF00528">
    <property type="entry name" value="BPD_transp_1"/>
    <property type="match status" value="1"/>
</dbReference>
<proteinExistence type="inferred from homology"/>
<comment type="subcellular location">
    <subcellularLocation>
        <location evidence="1 7">Cell membrane</location>
        <topology evidence="1 7">Multi-pass membrane protein</topology>
    </subcellularLocation>
</comment>
<keyword evidence="2 7" id="KW-0813">Transport</keyword>
<comment type="similarity">
    <text evidence="7">Belongs to the binding-protein-dependent transport system permease family.</text>
</comment>
<feature type="domain" description="ABC transmembrane type-1" evidence="8">
    <location>
        <begin position="70"/>
        <end position="261"/>
    </location>
</feature>
<dbReference type="PANTHER" id="PTHR43744:SF12">
    <property type="entry name" value="ABC TRANSPORTER PERMEASE PROTEIN MG189-RELATED"/>
    <property type="match status" value="1"/>
</dbReference>
<keyword evidence="10" id="KW-1185">Reference proteome</keyword>
<evidence type="ECO:0000256" key="5">
    <source>
        <dbReference type="ARBA" id="ARBA00022989"/>
    </source>
</evidence>
<evidence type="ECO:0000256" key="6">
    <source>
        <dbReference type="ARBA" id="ARBA00023136"/>
    </source>
</evidence>
<dbReference type="GO" id="GO:0005886">
    <property type="term" value="C:plasma membrane"/>
    <property type="evidence" value="ECO:0007669"/>
    <property type="project" value="UniProtKB-SubCell"/>
</dbReference>
<dbReference type="InterPro" id="IPR000515">
    <property type="entry name" value="MetI-like"/>
</dbReference>
<keyword evidence="5 7" id="KW-1133">Transmembrane helix</keyword>
<sequence>MPNKKSPLWGGHLFLWILTLFFLWPFYWMVSGSLKNLKVALQIPPEWVPVHPTFHNYTSLVTSNPIFTWFYNSMFISLVATVLVIAVSSLSAYALAKIPFNGSKWLFTVMVAAMTIPHTVLFIPLFQLLNDLGLINTKWGVLLPVVGWPFGVFLLKQFMSSLPSELIEAAKMDGCSEWQTFRRIMLPLAKPGIGVLAIFTFVNTWNDYVWQVIVLNGEKMFTLPVGIKVAQKISELETNYGVAMAGAMFATLPVLLIFLYFQKYFTEGITGGALKG</sequence>
<evidence type="ECO:0000256" key="1">
    <source>
        <dbReference type="ARBA" id="ARBA00004651"/>
    </source>
</evidence>
<dbReference type="OrthoDB" id="9771544at2"/>
<dbReference type="Proteomes" id="UP000093309">
    <property type="component" value="Unassembled WGS sequence"/>
</dbReference>
<dbReference type="PANTHER" id="PTHR43744">
    <property type="entry name" value="ABC TRANSPORTER PERMEASE PROTEIN MG189-RELATED-RELATED"/>
    <property type="match status" value="1"/>
</dbReference>
<dbReference type="GO" id="GO:0055085">
    <property type="term" value="P:transmembrane transport"/>
    <property type="evidence" value="ECO:0007669"/>
    <property type="project" value="InterPro"/>
</dbReference>
<comment type="caution">
    <text evidence="9">The sequence shown here is derived from an EMBL/GenBank/DDBJ whole genome shotgun (WGS) entry which is preliminary data.</text>
</comment>
<feature type="transmembrane region" description="Helical" evidence="7">
    <location>
        <begin position="105"/>
        <end position="127"/>
    </location>
</feature>
<dbReference type="PROSITE" id="PS50928">
    <property type="entry name" value="ABC_TM1"/>
    <property type="match status" value="1"/>
</dbReference>
<dbReference type="Gene3D" id="1.10.3720.10">
    <property type="entry name" value="MetI-like"/>
    <property type="match status" value="1"/>
</dbReference>
<evidence type="ECO:0000259" key="8">
    <source>
        <dbReference type="PROSITE" id="PS50928"/>
    </source>
</evidence>
<dbReference type="InterPro" id="IPR035906">
    <property type="entry name" value="MetI-like_sf"/>
</dbReference>
<dbReference type="EMBL" id="LYPC01000027">
    <property type="protein sequence ID" value="OCT12209.1"/>
    <property type="molecule type" value="Genomic_DNA"/>
</dbReference>
<evidence type="ECO:0000256" key="2">
    <source>
        <dbReference type="ARBA" id="ARBA00022448"/>
    </source>
</evidence>
<keyword evidence="6 7" id="KW-0472">Membrane</keyword>
<dbReference type="SUPFAM" id="SSF161098">
    <property type="entry name" value="MetI-like"/>
    <property type="match status" value="1"/>
</dbReference>
<dbReference type="STRING" id="512399.A8709_30670"/>
<feature type="transmembrane region" description="Helical" evidence="7">
    <location>
        <begin position="239"/>
        <end position="261"/>
    </location>
</feature>
<organism evidence="9 10">
    <name type="scientific">Paenibacillus pectinilyticus</name>
    <dbReference type="NCBI Taxonomy" id="512399"/>
    <lineage>
        <taxon>Bacteria</taxon>
        <taxon>Bacillati</taxon>
        <taxon>Bacillota</taxon>
        <taxon>Bacilli</taxon>
        <taxon>Bacillales</taxon>
        <taxon>Paenibacillaceae</taxon>
        <taxon>Paenibacillus</taxon>
    </lineage>
</organism>
<dbReference type="CDD" id="cd06261">
    <property type="entry name" value="TM_PBP2"/>
    <property type="match status" value="1"/>
</dbReference>
<evidence type="ECO:0000313" key="9">
    <source>
        <dbReference type="EMBL" id="OCT12209.1"/>
    </source>
</evidence>
<evidence type="ECO:0000256" key="3">
    <source>
        <dbReference type="ARBA" id="ARBA00022475"/>
    </source>
</evidence>
<evidence type="ECO:0000313" key="10">
    <source>
        <dbReference type="Proteomes" id="UP000093309"/>
    </source>
</evidence>
<protein>
    <submittedName>
        <fullName evidence="9">Sugar ABC transporter permease</fullName>
    </submittedName>
</protein>
<accession>A0A1C0ZVT8</accession>
<feature type="transmembrane region" description="Helical" evidence="7">
    <location>
        <begin position="69"/>
        <end position="93"/>
    </location>
</feature>
<keyword evidence="3" id="KW-1003">Cell membrane</keyword>
<evidence type="ECO:0000256" key="4">
    <source>
        <dbReference type="ARBA" id="ARBA00022692"/>
    </source>
</evidence>
<gene>
    <name evidence="9" type="ORF">A8709_30670</name>
</gene>
<dbReference type="AlphaFoldDB" id="A0A1C0ZVT8"/>
<reference evidence="10" key="1">
    <citation type="submission" date="2016-05" db="EMBL/GenBank/DDBJ databases">
        <title>Paenibacillus oryzae. sp. nov., isolated from the rice root.</title>
        <authorList>
            <person name="Zhang J."/>
            <person name="Zhang X."/>
        </authorList>
    </citation>
    <scope>NUCLEOTIDE SEQUENCE [LARGE SCALE GENOMIC DNA]</scope>
    <source>
        <strain evidence="10">KCTC13222</strain>
    </source>
</reference>
<dbReference type="RefSeq" id="WP_065856286.1">
    <property type="nucleotide sequence ID" value="NZ_LYPC01000027.1"/>
</dbReference>
<evidence type="ECO:0000256" key="7">
    <source>
        <dbReference type="RuleBase" id="RU363032"/>
    </source>
</evidence>
<keyword evidence="4 7" id="KW-0812">Transmembrane</keyword>
<name>A0A1C0ZVT8_9BACL</name>